<dbReference type="AlphaFoldDB" id="A0A2K9NMT9"/>
<dbReference type="InterPro" id="IPR000182">
    <property type="entry name" value="GNAT_dom"/>
</dbReference>
<dbReference type="SUPFAM" id="SSF55729">
    <property type="entry name" value="Acyl-CoA N-acyltransferases (Nat)"/>
    <property type="match status" value="1"/>
</dbReference>
<sequence length="199" mass="22998">MEELKYLEGNRVYLRSLTESDYGEKMVKWVNDKEVTRYLARGSRPGSLIELQAEYKSYSFNQADVVLAICDAKTNEYIGVVGLYTINPMARHAEFRILIGSKAHWGQGYGAEATELIVAYGFRILNLEKVWLGVNSENQKAHKSYTDRGFKTEGTLRNELFRNGRYFDIVRMSLLRAEFEENLLKWKSKDYIAKQLSAL</sequence>
<protein>
    <submittedName>
        <fullName evidence="1">N-acetyltransferase</fullName>
    </submittedName>
</protein>
<dbReference type="PROSITE" id="PS51186">
    <property type="entry name" value="GNAT"/>
    <property type="match status" value="1"/>
</dbReference>
<dbReference type="Proteomes" id="UP000235584">
    <property type="component" value="Chromosome"/>
</dbReference>
<proteinExistence type="predicted"/>
<reference evidence="1 2" key="1">
    <citation type="submission" date="2018-01" db="EMBL/GenBank/DDBJ databases">
        <title>Complete genome sequence of Bacteriovorax stolpii DSM12778.</title>
        <authorList>
            <person name="Tang B."/>
            <person name="Chang J."/>
        </authorList>
    </citation>
    <scope>NUCLEOTIDE SEQUENCE [LARGE SCALE GENOMIC DNA]</scope>
    <source>
        <strain evidence="1 2">DSM 12778</strain>
    </source>
</reference>
<dbReference type="PANTHER" id="PTHR43415">
    <property type="entry name" value="SPERMIDINE N(1)-ACETYLTRANSFERASE"/>
    <property type="match status" value="1"/>
</dbReference>
<dbReference type="Pfam" id="PF13302">
    <property type="entry name" value="Acetyltransf_3"/>
    <property type="match status" value="1"/>
</dbReference>
<dbReference type="EMBL" id="CP025704">
    <property type="protein sequence ID" value="AUN96833.1"/>
    <property type="molecule type" value="Genomic_DNA"/>
</dbReference>
<keyword evidence="1" id="KW-0808">Transferase</keyword>
<evidence type="ECO:0000313" key="1">
    <source>
        <dbReference type="EMBL" id="AUN96833.1"/>
    </source>
</evidence>
<gene>
    <name evidence="1" type="ORF">C0V70_01675</name>
</gene>
<organism evidence="1 2">
    <name type="scientific">Bacteriovorax stolpii</name>
    <name type="common">Bdellovibrio stolpii</name>
    <dbReference type="NCBI Taxonomy" id="960"/>
    <lineage>
        <taxon>Bacteria</taxon>
        <taxon>Pseudomonadati</taxon>
        <taxon>Bdellovibrionota</taxon>
        <taxon>Bacteriovoracia</taxon>
        <taxon>Bacteriovoracales</taxon>
        <taxon>Bacteriovoracaceae</taxon>
        <taxon>Bacteriovorax</taxon>
    </lineage>
</organism>
<keyword evidence="2" id="KW-1185">Reference proteome</keyword>
<dbReference type="Gene3D" id="3.40.630.30">
    <property type="match status" value="1"/>
</dbReference>
<dbReference type="KEGG" id="bsto:C0V70_01675"/>
<dbReference type="RefSeq" id="WP_102242128.1">
    <property type="nucleotide sequence ID" value="NZ_CP025704.1"/>
</dbReference>
<dbReference type="PANTHER" id="PTHR43415:SF3">
    <property type="entry name" value="GNAT-FAMILY ACETYLTRANSFERASE"/>
    <property type="match status" value="1"/>
</dbReference>
<evidence type="ECO:0000313" key="2">
    <source>
        <dbReference type="Proteomes" id="UP000235584"/>
    </source>
</evidence>
<dbReference type="InterPro" id="IPR016181">
    <property type="entry name" value="Acyl_CoA_acyltransferase"/>
</dbReference>
<dbReference type="GO" id="GO:0016747">
    <property type="term" value="F:acyltransferase activity, transferring groups other than amino-acyl groups"/>
    <property type="evidence" value="ECO:0007669"/>
    <property type="project" value="InterPro"/>
</dbReference>
<name>A0A2K9NMT9_BACTC</name>
<accession>A0A2K9NMT9</accession>